<evidence type="ECO:0000313" key="2">
    <source>
        <dbReference type="Proteomes" id="UP000030428"/>
    </source>
</evidence>
<organism evidence="1 2">
    <name type="scientific">Candidatus Thiomargarita nelsonii</name>
    <dbReference type="NCBI Taxonomy" id="1003181"/>
    <lineage>
        <taxon>Bacteria</taxon>
        <taxon>Pseudomonadati</taxon>
        <taxon>Pseudomonadota</taxon>
        <taxon>Gammaproteobacteria</taxon>
        <taxon>Thiotrichales</taxon>
        <taxon>Thiotrichaceae</taxon>
        <taxon>Thiomargarita</taxon>
    </lineage>
</organism>
<gene>
    <name evidence="1" type="ORF">PN36_25190</name>
</gene>
<comment type="caution">
    <text evidence="1">The sequence shown here is derived from an EMBL/GenBank/DDBJ whole genome shotgun (WGS) entry which is preliminary data.</text>
</comment>
<dbReference type="Proteomes" id="UP000030428">
    <property type="component" value="Unassembled WGS sequence"/>
</dbReference>
<protein>
    <submittedName>
        <fullName evidence="1">Uncharacterized protein</fullName>
    </submittedName>
</protein>
<proteinExistence type="predicted"/>
<evidence type="ECO:0000313" key="1">
    <source>
        <dbReference type="EMBL" id="TGO02435.1"/>
    </source>
</evidence>
<reference evidence="1 2" key="1">
    <citation type="journal article" date="2016" name="Front. Microbiol.">
        <title>Single-Cell (Meta-)Genomics of a Dimorphic Candidatus Thiomargarita nelsonii Reveals Genomic Plasticity.</title>
        <authorList>
            <person name="Flood B.E."/>
            <person name="Fliss P."/>
            <person name="Jones D.S."/>
            <person name="Dick G.J."/>
            <person name="Jain S."/>
            <person name="Kaster A.K."/>
            <person name="Winkel M."/>
            <person name="Mussmann M."/>
            <person name="Bailey J."/>
        </authorList>
    </citation>
    <scope>NUCLEOTIDE SEQUENCE [LARGE SCALE GENOMIC DNA]</scope>
    <source>
        <strain evidence="1">Hydrate Ridge</strain>
    </source>
</reference>
<sequence length="150" mass="17000">MRSLGSVYYDQDSKWKFVHYPDHGGGLLIGNGINFDSPITDAHYEANNSFIIDMLRAVGNHLSISLGGLADIYHNDFGRFIAEVDSLLEDGSFDNKKPYVKEYIQQYVKAAKNVVLENLPKVDRRSHLDIQTSPLEDNVYHQDFSYPCVA</sequence>
<dbReference type="EMBL" id="JSZA02000136">
    <property type="protein sequence ID" value="TGO02435.1"/>
    <property type="molecule type" value="Genomic_DNA"/>
</dbReference>
<accession>A0A4E0QT61</accession>
<keyword evidence="2" id="KW-1185">Reference proteome</keyword>
<name>A0A4E0QT61_9GAMM</name>
<dbReference type="AlphaFoldDB" id="A0A4E0QT61"/>